<accession>A0A426SC47</accession>
<dbReference type="InterPro" id="IPR043519">
    <property type="entry name" value="NT_sf"/>
</dbReference>
<evidence type="ECO:0000313" key="2">
    <source>
        <dbReference type="EMBL" id="RRQ88074.1"/>
    </source>
</evidence>
<gene>
    <name evidence="2" type="ORF">CQW44_08725</name>
    <name evidence="1" type="ORF">HEP81_01782</name>
</gene>
<keyword evidence="3" id="KW-1185">Reference proteome</keyword>
<dbReference type="Proteomes" id="UP000276379">
    <property type="component" value="Unassembled WGS sequence"/>
</dbReference>
<dbReference type="Gene3D" id="3.30.460.10">
    <property type="entry name" value="Beta Polymerase, domain 2"/>
    <property type="match status" value="1"/>
</dbReference>
<dbReference type="RefSeq" id="WP_037661444.1">
    <property type="nucleotide sequence ID" value="NZ_CP051006.1"/>
</dbReference>
<sequence length="262" mass="29450">MQENESGQWLRVLRDRGLIPGDTLAVSLVGSVAHGWHNERSDYDFYVVTEREPEFADGSSITMPLNPPRVRSQSFYLGERRWEVTYWLDGHYDQMLAKVSRDEYNRGVAPARVLAAREELALGRLDSCVILAGEPWFEARRAQVAGSAFRSFMIARSLGASDNCVEDALGQMKSGNLESATLSARAALGSSVDALLEGLGQFGSQAPKWRPQRFRAARPDALSFEDYWALETMRDYDPEDPRPWINQVLTICQDIAMRVEVS</sequence>
<proteinExistence type="predicted"/>
<reference evidence="2 3" key="1">
    <citation type="submission" date="2017-10" db="EMBL/GenBank/DDBJ databases">
        <title>Draft genome of actinobacteria isolated from guarana (Paullinia cupana (Mart.) Ducke.</title>
        <authorList>
            <person name="Siqueira K.A."/>
            <person name="Liotti R.G."/>
            <person name="Mendes T.A."/>
            <person name="Soares M.A."/>
        </authorList>
    </citation>
    <scope>NUCLEOTIDE SEQUENCE [LARGE SCALE GENOMIC DNA]</scope>
    <source>
        <strain evidence="2 3">199</strain>
    </source>
</reference>
<dbReference type="KEGG" id="sgf:HEP81_01782"/>
<evidence type="ECO:0008006" key="5">
    <source>
        <dbReference type="Google" id="ProtNLM"/>
    </source>
</evidence>
<organism evidence="2 3">
    <name type="scientific">Streptomyces griseofuscus</name>
    <dbReference type="NCBI Taxonomy" id="146922"/>
    <lineage>
        <taxon>Bacteria</taxon>
        <taxon>Bacillati</taxon>
        <taxon>Actinomycetota</taxon>
        <taxon>Actinomycetes</taxon>
        <taxon>Kitasatosporales</taxon>
        <taxon>Streptomycetaceae</taxon>
        <taxon>Streptomyces</taxon>
    </lineage>
</organism>
<dbReference type="AlphaFoldDB" id="A0A426SC47"/>
<dbReference type="SUPFAM" id="SSF81301">
    <property type="entry name" value="Nucleotidyltransferase"/>
    <property type="match status" value="1"/>
</dbReference>
<dbReference type="GeneID" id="91461384"/>
<protein>
    <recommendedName>
        <fullName evidence="5">Polymerase nucleotidyl transferase domain-containing protein</fullName>
    </recommendedName>
</protein>
<evidence type="ECO:0000313" key="3">
    <source>
        <dbReference type="Proteomes" id="UP000276379"/>
    </source>
</evidence>
<reference evidence="1 4" key="2">
    <citation type="submission" date="2020-04" db="EMBL/GenBank/DDBJ databases">
        <title>Characterization and engineering of Streptomyces griseofuscus DSM40191 as a potential heterologous host for expression of BGCs.</title>
        <authorList>
            <person name="Gren T."/>
            <person name="Whitford C.M."/>
            <person name="Mohite O.S."/>
            <person name="Joergensen T.S."/>
            <person name="Nielsen J.B."/>
            <person name="Lee S.Y."/>
            <person name="Weber T."/>
        </authorList>
    </citation>
    <scope>NUCLEOTIDE SEQUENCE [LARGE SCALE GENOMIC DNA]</scope>
    <source>
        <strain evidence="1 4">DSM 40191</strain>
    </source>
</reference>
<dbReference type="EMBL" id="CP051006">
    <property type="protein sequence ID" value="QNT92111.1"/>
    <property type="molecule type" value="Genomic_DNA"/>
</dbReference>
<dbReference type="Proteomes" id="UP000516422">
    <property type="component" value="Chromosome"/>
</dbReference>
<evidence type="ECO:0000313" key="1">
    <source>
        <dbReference type="EMBL" id="QNT92111.1"/>
    </source>
</evidence>
<dbReference type="EMBL" id="PDES01000003">
    <property type="protein sequence ID" value="RRQ88074.1"/>
    <property type="molecule type" value="Genomic_DNA"/>
</dbReference>
<name>A0A426SC47_9ACTN</name>
<evidence type="ECO:0000313" key="4">
    <source>
        <dbReference type="Proteomes" id="UP000516422"/>
    </source>
</evidence>